<dbReference type="InterPro" id="IPR001109">
    <property type="entry name" value="Hydrogenase_HupF/HypC"/>
</dbReference>
<dbReference type="EMBL" id="AUZY01004440">
    <property type="protein sequence ID" value="EQD63550.1"/>
    <property type="molecule type" value="Genomic_DNA"/>
</dbReference>
<dbReference type="AlphaFoldDB" id="T1CAL0"/>
<protein>
    <submittedName>
        <fullName evidence="2">Protein belonging to Hydrogenase expression/formation protein, HupF/HypC</fullName>
    </submittedName>
</protein>
<evidence type="ECO:0000313" key="2">
    <source>
        <dbReference type="EMBL" id="EQD63550.1"/>
    </source>
</evidence>
<dbReference type="GO" id="GO:1902670">
    <property type="term" value="F:carbon dioxide binding"/>
    <property type="evidence" value="ECO:0007669"/>
    <property type="project" value="TreeGrafter"/>
</dbReference>
<accession>T1CAL0</accession>
<dbReference type="Pfam" id="PF01455">
    <property type="entry name" value="HupF_HypC"/>
    <property type="match status" value="1"/>
</dbReference>
<reference evidence="2" key="2">
    <citation type="journal article" date="2014" name="ISME J.">
        <title>Microbial stratification in low pH oxic and suboxic macroscopic growths along an acid mine drainage.</title>
        <authorList>
            <person name="Mendez-Garcia C."/>
            <person name="Mesa V."/>
            <person name="Sprenger R.R."/>
            <person name="Richter M."/>
            <person name="Diez M.S."/>
            <person name="Solano J."/>
            <person name="Bargiela R."/>
            <person name="Golyshina O.V."/>
            <person name="Manteca A."/>
            <person name="Ramos J.L."/>
            <person name="Gallego J.R."/>
            <person name="Llorente I."/>
            <person name="Martins Dos Santos V.A."/>
            <person name="Jensen O.N."/>
            <person name="Pelaez A.I."/>
            <person name="Sanchez J."/>
            <person name="Ferrer M."/>
        </authorList>
    </citation>
    <scope>NUCLEOTIDE SEQUENCE</scope>
</reference>
<evidence type="ECO:0000256" key="1">
    <source>
        <dbReference type="ARBA" id="ARBA00006018"/>
    </source>
</evidence>
<proteinExistence type="inferred from homology"/>
<dbReference type="PANTHER" id="PTHR35177">
    <property type="entry name" value="HYDROGENASE MATURATION FACTOR HYBG"/>
    <property type="match status" value="1"/>
</dbReference>
<dbReference type="PANTHER" id="PTHR35177:SF2">
    <property type="entry name" value="HYDROGENASE MATURATION FACTOR HYBG"/>
    <property type="match status" value="1"/>
</dbReference>
<dbReference type="GO" id="GO:0051604">
    <property type="term" value="P:protein maturation"/>
    <property type="evidence" value="ECO:0007669"/>
    <property type="project" value="TreeGrafter"/>
</dbReference>
<dbReference type="NCBIfam" id="TIGR00074">
    <property type="entry name" value="hypC_hupF"/>
    <property type="match status" value="1"/>
</dbReference>
<sequence>MCLATPGRIVGISLEDPKFPVASVDFGPVTKSAQLVYLPEAQVGDYVIVQAGFAMRRVGAIEAEEAIRCARELASLDPGTM</sequence>
<dbReference type="Gene3D" id="2.30.30.140">
    <property type="match status" value="1"/>
</dbReference>
<dbReference type="SUPFAM" id="SSF159127">
    <property type="entry name" value="HupF/HypC-like"/>
    <property type="match status" value="1"/>
</dbReference>
<dbReference type="PRINTS" id="PR00445">
    <property type="entry name" value="HUPFHYPC"/>
</dbReference>
<gene>
    <name evidence="2" type="ORF">B1B_06988</name>
</gene>
<organism evidence="2">
    <name type="scientific">mine drainage metagenome</name>
    <dbReference type="NCBI Taxonomy" id="410659"/>
    <lineage>
        <taxon>unclassified sequences</taxon>
        <taxon>metagenomes</taxon>
        <taxon>ecological metagenomes</taxon>
    </lineage>
</organism>
<comment type="similarity">
    <text evidence="1">Belongs to the HupF/HypC family.</text>
</comment>
<name>T1CAL0_9ZZZZ</name>
<dbReference type="GO" id="GO:0005506">
    <property type="term" value="F:iron ion binding"/>
    <property type="evidence" value="ECO:0007669"/>
    <property type="project" value="TreeGrafter"/>
</dbReference>
<comment type="caution">
    <text evidence="2">The sequence shown here is derived from an EMBL/GenBank/DDBJ whole genome shotgun (WGS) entry which is preliminary data.</text>
</comment>
<reference evidence="2" key="1">
    <citation type="submission" date="2013-08" db="EMBL/GenBank/DDBJ databases">
        <authorList>
            <person name="Mendez C."/>
            <person name="Richter M."/>
            <person name="Ferrer M."/>
            <person name="Sanchez J."/>
        </authorList>
    </citation>
    <scope>NUCLEOTIDE SEQUENCE</scope>
</reference>